<dbReference type="AlphaFoldDB" id="A0A1E7JQ87"/>
<reference evidence="2 3" key="1">
    <citation type="journal article" date="2016" name="Front. Microbiol.">
        <title>Comparative Genomics Analysis of Streptomyces Species Reveals Their Adaptation to the Marine Environment and Their Diversity at the Genomic Level.</title>
        <authorList>
            <person name="Tian X."/>
            <person name="Zhang Z."/>
            <person name="Yang T."/>
            <person name="Chen M."/>
            <person name="Li J."/>
            <person name="Chen F."/>
            <person name="Yang J."/>
            <person name="Li W."/>
            <person name="Zhang B."/>
            <person name="Zhang Z."/>
            <person name="Wu J."/>
            <person name="Zhang C."/>
            <person name="Long L."/>
            <person name="Xiao J."/>
        </authorList>
    </citation>
    <scope>NUCLEOTIDE SEQUENCE [LARGE SCALE GENOMIC DNA]</scope>
    <source>
        <strain evidence="2 3">SCSIO 10390</strain>
    </source>
</reference>
<evidence type="ECO:0000313" key="2">
    <source>
        <dbReference type="EMBL" id="OEU90452.1"/>
    </source>
</evidence>
<dbReference type="Proteomes" id="UP000176087">
    <property type="component" value="Unassembled WGS sequence"/>
</dbReference>
<evidence type="ECO:0000256" key="1">
    <source>
        <dbReference type="SAM" id="MobiDB-lite"/>
    </source>
</evidence>
<dbReference type="OrthoDB" id="9775346at2"/>
<proteinExistence type="predicted"/>
<dbReference type="PANTHER" id="PTHR34070:SF1">
    <property type="entry name" value="DNA ALKYLATION REPAIR PROTEIN"/>
    <property type="match status" value="1"/>
</dbReference>
<name>A0A1E7JQ87_9ACTN</name>
<dbReference type="Pfam" id="PF08713">
    <property type="entry name" value="DNA_alkylation"/>
    <property type="match status" value="1"/>
</dbReference>
<dbReference type="Gene3D" id="1.25.10.90">
    <property type="match status" value="1"/>
</dbReference>
<accession>A0A1E7JQ87</accession>
<gene>
    <name evidence="2" type="ORF">AN215_13460</name>
</gene>
<evidence type="ECO:0008006" key="4">
    <source>
        <dbReference type="Google" id="ProtNLM"/>
    </source>
</evidence>
<dbReference type="SUPFAM" id="SSF48371">
    <property type="entry name" value="ARM repeat"/>
    <property type="match status" value="1"/>
</dbReference>
<dbReference type="InterPro" id="IPR016024">
    <property type="entry name" value="ARM-type_fold"/>
</dbReference>
<dbReference type="PANTHER" id="PTHR34070">
    <property type="entry name" value="ARMADILLO-TYPE FOLD"/>
    <property type="match status" value="1"/>
</dbReference>
<comment type="caution">
    <text evidence="2">The sequence shown here is derived from an EMBL/GenBank/DDBJ whole genome shotgun (WGS) entry which is preliminary data.</text>
</comment>
<organism evidence="2 3">
    <name type="scientific">Streptomyces abyssalis</name>
    <dbReference type="NCBI Taxonomy" id="933944"/>
    <lineage>
        <taxon>Bacteria</taxon>
        <taxon>Bacillati</taxon>
        <taxon>Actinomycetota</taxon>
        <taxon>Actinomycetes</taxon>
        <taxon>Kitasatosporales</taxon>
        <taxon>Streptomycetaceae</taxon>
        <taxon>Streptomyces</taxon>
    </lineage>
</organism>
<keyword evidence="3" id="KW-1185">Reference proteome</keyword>
<dbReference type="InterPro" id="IPR014825">
    <property type="entry name" value="DNA_alkylation"/>
</dbReference>
<dbReference type="RefSeq" id="WP_070009323.1">
    <property type="nucleotide sequence ID" value="NZ_LJGS01000036.1"/>
</dbReference>
<feature type="region of interest" description="Disordered" evidence="1">
    <location>
        <begin position="201"/>
        <end position="220"/>
    </location>
</feature>
<sequence length="220" mass="24880">MDQRGWADELDRRIRALPGPTTESVRRVRREYSKRLRSESGESVVSLAEALVDRHRWVAYELIYHHPSALTCLSVEDVEGLARRLDSWGSVDAFGCCLSGPAWRRGVIPDEVIHRWAASEDRWWRRAALVSTVPLNLRSRGGTGDAERTLGVCALLVADRDDMVVKALSWALRQLVVQDPEAVRSFMRSHQDVLAARVVRETGHKLTTGRKNPPRTTPPR</sequence>
<dbReference type="CDD" id="cd06561">
    <property type="entry name" value="AlkD_like"/>
    <property type="match status" value="1"/>
</dbReference>
<dbReference type="EMBL" id="LJGT01000038">
    <property type="protein sequence ID" value="OEU90452.1"/>
    <property type="molecule type" value="Genomic_DNA"/>
</dbReference>
<protein>
    <recommendedName>
        <fullName evidence="4">DNA alkylation repair protein</fullName>
    </recommendedName>
</protein>
<evidence type="ECO:0000313" key="3">
    <source>
        <dbReference type="Proteomes" id="UP000176087"/>
    </source>
</evidence>
<dbReference type="PATRIC" id="fig|933944.5.peg.5758"/>